<dbReference type="PANTHER" id="PTHR47245:SF1">
    <property type="entry name" value="FOLDASE PROTEIN PRSA"/>
    <property type="match status" value="1"/>
</dbReference>
<dbReference type="GO" id="GO:0003755">
    <property type="term" value="F:peptidyl-prolyl cis-trans isomerase activity"/>
    <property type="evidence" value="ECO:0007669"/>
    <property type="project" value="UniProtKB-EC"/>
</dbReference>
<evidence type="ECO:0000256" key="4">
    <source>
        <dbReference type="ARBA" id="ARBA00023110"/>
    </source>
</evidence>
<dbReference type="RefSeq" id="WP_205175837.1">
    <property type="nucleotide sequence ID" value="NZ_JAFBDZ010000008.1"/>
</dbReference>
<evidence type="ECO:0000256" key="5">
    <source>
        <dbReference type="ARBA" id="ARBA00023235"/>
    </source>
</evidence>
<evidence type="ECO:0000313" key="9">
    <source>
        <dbReference type="Proteomes" id="UP001646157"/>
    </source>
</evidence>
<dbReference type="InterPro" id="IPR000297">
    <property type="entry name" value="PPIase_PpiC"/>
</dbReference>
<evidence type="ECO:0000256" key="1">
    <source>
        <dbReference type="ARBA" id="ARBA00000971"/>
    </source>
</evidence>
<dbReference type="SUPFAM" id="SSF54534">
    <property type="entry name" value="FKBP-like"/>
    <property type="match status" value="1"/>
</dbReference>
<dbReference type="PROSITE" id="PS50198">
    <property type="entry name" value="PPIC_PPIASE_2"/>
    <property type="match status" value="1"/>
</dbReference>
<sequence length="303" mass="34959">MAKLKLNRRGLMLLIALLVFSNVLTLTLWLLNTSNDTSVQSGNETVATVGKEQISRENWLHAMDEKYGKVVLQDLVNQSVMKQLAKKYDIVITDEEVEKEIQLLQSMYRSLGENDHSDHKDVFAKEEIRMELMLQEIMTRDVNISEEDVKAFFEENKKRYSIPTMYKLSQIVVKTKKEAEQVITELEEGSSFSAMAIERSIDAQTATQGGVLGYIPEDAELISDSVEKKIKDLGPLEWTTPTKIDEGYYIFLLHEKVEGKTYAFEDVKDTIRRQLALDQVDQPLTPEDFWKEIGVDWFYKEEQ</sequence>
<dbReference type="InterPro" id="IPR050245">
    <property type="entry name" value="PrsA_foldase"/>
</dbReference>
<keyword evidence="3" id="KW-0732">Signal</keyword>
<keyword evidence="5 6" id="KW-0413">Isomerase</keyword>
<dbReference type="InterPro" id="IPR027304">
    <property type="entry name" value="Trigger_fact/SurA_dom_sf"/>
</dbReference>
<dbReference type="EC" id="5.2.1.8" evidence="2"/>
<dbReference type="Gene3D" id="1.10.4030.10">
    <property type="entry name" value="Porin chaperone SurA, peptide-binding domain"/>
    <property type="match status" value="1"/>
</dbReference>
<keyword evidence="9" id="KW-1185">Reference proteome</keyword>
<reference evidence="8 9" key="1">
    <citation type="submission" date="2021-01" db="EMBL/GenBank/DDBJ databases">
        <title>Genomic Encyclopedia of Type Strains, Phase IV (KMG-IV): sequencing the most valuable type-strain genomes for metagenomic binning, comparative biology and taxonomic classification.</title>
        <authorList>
            <person name="Goeker M."/>
        </authorList>
    </citation>
    <scope>NUCLEOTIDE SEQUENCE [LARGE SCALE GENOMIC DNA]</scope>
    <source>
        <strain evidence="8 9">DSM 24834</strain>
    </source>
</reference>
<dbReference type="Gene3D" id="3.10.50.40">
    <property type="match status" value="1"/>
</dbReference>
<dbReference type="Proteomes" id="UP001646157">
    <property type="component" value="Unassembled WGS sequence"/>
</dbReference>
<accession>A0ABS2NK50</accession>
<evidence type="ECO:0000313" key="8">
    <source>
        <dbReference type="EMBL" id="MBM7588209.1"/>
    </source>
</evidence>
<keyword evidence="4 6" id="KW-0697">Rotamase</keyword>
<comment type="caution">
    <text evidence="8">The sequence shown here is derived from an EMBL/GenBank/DDBJ whole genome shotgun (WGS) entry which is preliminary data.</text>
</comment>
<dbReference type="EMBL" id="JAFBDZ010000008">
    <property type="protein sequence ID" value="MBM7588209.1"/>
    <property type="molecule type" value="Genomic_DNA"/>
</dbReference>
<protein>
    <recommendedName>
        <fullName evidence="2">peptidylprolyl isomerase</fullName>
        <ecNumber evidence="2">5.2.1.8</ecNumber>
    </recommendedName>
</protein>
<dbReference type="InterPro" id="IPR046357">
    <property type="entry name" value="PPIase_dom_sf"/>
</dbReference>
<evidence type="ECO:0000256" key="3">
    <source>
        <dbReference type="ARBA" id="ARBA00022729"/>
    </source>
</evidence>
<gene>
    <name evidence="8" type="ORF">JOC86_004804</name>
</gene>
<feature type="domain" description="PpiC" evidence="7">
    <location>
        <begin position="163"/>
        <end position="255"/>
    </location>
</feature>
<evidence type="ECO:0000256" key="2">
    <source>
        <dbReference type="ARBA" id="ARBA00013194"/>
    </source>
</evidence>
<comment type="catalytic activity">
    <reaction evidence="1">
        <text>[protein]-peptidylproline (omega=180) = [protein]-peptidylproline (omega=0)</text>
        <dbReference type="Rhea" id="RHEA:16237"/>
        <dbReference type="Rhea" id="RHEA-COMP:10747"/>
        <dbReference type="Rhea" id="RHEA-COMP:10748"/>
        <dbReference type="ChEBI" id="CHEBI:83833"/>
        <dbReference type="ChEBI" id="CHEBI:83834"/>
        <dbReference type="EC" id="5.2.1.8"/>
    </reaction>
</comment>
<dbReference type="SUPFAM" id="SSF109998">
    <property type="entry name" value="Triger factor/SurA peptide-binding domain-like"/>
    <property type="match status" value="1"/>
</dbReference>
<dbReference type="PANTHER" id="PTHR47245">
    <property type="entry name" value="PEPTIDYLPROLYL ISOMERASE"/>
    <property type="match status" value="1"/>
</dbReference>
<proteinExistence type="predicted"/>
<organism evidence="8 9">
    <name type="scientific">Rossellomorea pakistanensis</name>
    <dbReference type="NCBI Taxonomy" id="992288"/>
    <lineage>
        <taxon>Bacteria</taxon>
        <taxon>Bacillati</taxon>
        <taxon>Bacillota</taxon>
        <taxon>Bacilli</taxon>
        <taxon>Bacillales</taxon>
        <taxon>Bacillaceae</taxon>
        <taxon>Rossellomorea</taxon>
    </lineage>
</organism>
<dbReference type="Pfam" id="PF13145">
    <property type="entry name" value="Rotamase_2"/>
    <property type="match status" value="1"/>
</dbReference>
<evidence type="ECO:0000256" key="6">
    <source>
        <dbReference type="PROSITE-ProRule" id="PRU00278"/>
    </source>
</evidence>
<name>A0ABS2NK50_9BACI</name>
<evidence type="ECO:0000259" key="7">
    <source>
        <dbReference type="PROSITE" id="PS50198"/>
    </source>
</evidence>